<evidence type="ECO:0000313" key="2">
    <source>
        <dbReference type="Proteomes" id="UP000245728"/>
    </source>
</evidence>
<dbReference type="EMBL" id="CP029347">
    <property type="protein sequence ID" value="AWL13098.1"/>
    <property type="molecule type" value="Genomic_DNA"/>
</dbReference>
<keyword evidence="2" id="KW-1185">Reference proteome</keyword>
<dbReference type="KEGG" id="salh:HMF8227_02646"/>
<dbReference type="Proteomes" id="UP000245728">
    <property type="component" value="Chromosome"/>
</dbReference>
<gene>
    <name evidence="1" type="ORF">HMF8227_02646</name>
</gene>
<proteinExistence type="predicted"/>
<dbReference type="Gene3D" id="3.40.190.10">
    <property type="entry name" value="Periplasmic binding protein-like II"/>
    <property type="match status" value="2"/>
</dbReference>
<dbReference type="AlphaFoldDB" id="A0A2S2E622"/>
<organism evidence="1 2">
    <name type="scientific">Saliniradius amylolyticus</name>
    <dbReference type="NCBI Taxonomy" id="2183582"/>
    <lineage>
        <taxon>Bacteria</taxon>
        <taxon>Pseudomonadati</taxon>
        <taxon>Pseudomonadota</taxon>
        <taxon>Gammaproteobacteria</taxon>
        <taxon>Alteromonadales</taxon>
        <taxon>Alteromonadaceae</taxon>
        <taxon>Saliniradius</taxon>
    </lineage>
</organism>
<sequence length="288" mass="33414">MLGTHRRLIGFIGVSLMLVIGPEAYSRETLLWVAEYKPNVANRILLDEELRGWLHKDLNWPIETVYANTQRAMRMVQEQDNVCVDDKLITSERQQFAHITDLPQVVVPGKRLYMRADSDYAAQLGAENSHVGFQSLMASFPELRLGVMAGRRYGNQLDEILQREKRQARIWRRASSYSSEELLQMLVKGRIDATIEYPMVVANWGENNGDLISFRLKEAKDYSLGYIMCSRSPSGEVIIGRVNQWLAEHTQSRRYLELHLKWMEASIHKDFIEDYNQVFNTEFKLSEP</sequence>
<protein>
    <submittedName>
        <fullName evidence="1">Uncharacterized protein</fullName>
    </submittedName>
</protein>
<dbReference type="SUPFAM" id="SSF53850">
    <property type="entry name" value="Periplasmic binding protein-like II"/>
    <property type="match status" value="1"/>
</dbReference>
<accession>A0A2S2E622</accession>
<reference evidence="1 2" key="1">
    <citation type="submission" date="2018-05" db="EMBL/GenBank/DDBJ databases">
        <title>Salinimonas sp. HMF8227 Genome sequencing and assembly.</title>
        <authorList>
            <person name="Kang H."/>
            <person name="Kang J."/>
            <person name="Cha I."/>
            <person name="Kim H."/>
            <person name="Joh K."/>
        </authorList>
    </citation>
    <scope>NUCLEOTIDE SEQUENCE [LARGE SCALE GENOMIC DNA]</scope>
    <source>
        <strain evidence="1 2">HMF8227</strain>
    </source>
</reference>
<name>A0A2S2E622_9ALTE</name>
<evidence type="ECO:0000313" key="1">
    <source>
        <dbReference type="EMBL" id="AWL13098.1"/>
    </source>
</evidence>